<accession>T1AFB2</accession>
<dbReference type="AlphaFoldDB" id="T1AFB2"/>
<dbReference type="EMBL" id="AUZX01012308">
    <property type="protein sequence ID" value="EQD39719.1"/>
    <property type="molecule type" value="Genomic_DNA"/>
</dbReference>
<reference evidence="1" key="1">
    <citation type="submission" date="2013-08" db="EMBL/GenBank/DDBJ databases">
        <authorList>
            <person name="Mendez C."/>
            <person name="Richter M."/>
            <person name="Ferrer M."/>
            <person name="Sanchez J."/>
        </authorList>
    </citation>
    <scope>NUCLEOTIDE SEQUENCE</scope>
</reference>
<gene>
    <name evidence="1" type="ORF">B1A_16752</name>
</gene>
<comment type="caution">
    <text evidence="1">The sequence shown here is derived from an EMBL/GenBank/DDBJ whole genome shotgun (WGS) entry which is preliminary data.</text>
</comment>
<dbReference type="Pfam" id="PF03237">
    <property type="entry name" value="Terminase_6N"/>
    <property type="match status" value="1"/>
</dbReference>
<name>T1AFB2_9ZZZZ</name>
<organism evidence="1">
    <name type="scientific">mine drainage metagenome</name>
    <dbReference type="NCBI Taxonomy" id="410659"/>
    <lineage>
        <taxon>unclassified sequences</taxon>
        <taxon>metagenomes</taxon>
        <taxon>ecological metagenomes</taxon>
    </lineage>
</organism>
<reference evidence="1" key="2">
    <citation type="journal article" date="2014" name="ISME J.">
        <title>Microbial stratification in low pH oxic and suboxic macroscopic growths along an acid mine drainage.</title>
        <authorList>
            <person name="Mendez-Garcia C."/>
            <person name="Mesa V."/>
            <person name="Sprenger R.R."/>
            <person name="Richter M."/>
            <person name="Diez M.S."/>
            <person name="Solano J."/>
            <person name="Bargiela R."/>
            <person name="Golyshina O.V."/>
            <person name="Manteca A."/>
            <person name="Ramos J.L."/>
            <person name="Gallego J.R."/>
            <person name="Llorente I."/>
            <person name="Martins Dos Santos V.A."/>
            <person name="Jensen O.N."/>
            <person name="Pelaez A.I."/>
            <person name="Sanchez J."/>
            <person name="Ferrer M."/>
        </authorList>
    </citation>
    <scope>NUCLEOTIDE SEQUENCE</scope>
</reference>
<sequence length="156" mass="17409">MRTAQDVLDMAFMGLRLSKDPRCLITTTPRPIKPFKALLARDGQDVRVTRSSSYANRQNLAPQFFAQIVAKYEGTRLGRQEIEAELLMDVPGALWHLARIEELRVQRAPHSFERVIVAVDPAVTFGPDSDETGIVIVGLGPDGEAYVLDDVSERYP</sequence>
<feature type="non-terminal residue" evidence="1">
    <location>
        <position position="156"/>
    </location>
</feature>
<evidence type="ECO:0000313" key="1">
    <source>
        <dbReference type="EMBL" id="EQD39719.1"/>
    </source>
</evidence>
<protein>
    <submittedName>
        <fullName evidence="1">Phage DNA Packaging Protein</fullName>
    </submittedName>
</protein>
<proteinExistence type="predicted"/>